<keyword evidence="1" id="KW-0202">Cytokine</keyword>
<feature type="domain" description="Chemokine interleukin-8-like" evidence="4">
    <location>
        <begin position="25"/>
        <end position="87"/>
    </location>
</feature>
<gene>
    <name evidence="6" type="primary">LOC114441735</name>
</gene>
<keyword evidence="5" id="KW-1185">Reference proteome</keyword>
<sequence length="116" mass="12813">MNSAAIVVLTCLLVLSAQAQQGTRTRKCKCAGTYPEKFNLKLIKGEPVIHKPSIFCPRTEIIIITKADSERCVNPHSPLGKLILANKKKQEEREALRMTTSSGQTATSRHHTTSKL</sequence>
<keyword evidence="3" id="KW-0732">Signal</keyword>
<protein>
    <submittedName>
        <fullName evidence="6">Interleukin-8-like</fullName>
    </submittedName>
</protein>
<dbReference type="SUPFAM" id="SSF54117">
    <property type="entry name" value="Interleukin 8-like chemokines"/>
    <property type="match status" value="1"/>
</dbReference>
<dbReference type="Proteomes" id="UP000515145">
    <property type="component" value="Chromosome 9"/>
</dbReference>
<dbReference type="RefSeq" id="XP_028270594.1">
    <property type="nucleotide sequence ID" value="XM_028414793.1"/>
</dbReference>
<dbReference type="InterPro" id="IPR036048">
    <property type="entry name" value="Interleukin_8-like_sf"/>
</dbReference>
<dbReference type="GO" id="GO:0006955">
    <property type="term" value="P:immune response"/>
    <property type="evidence" value="ECO:0007669"/>
    <property type="project" value="InterPro"/>
</dbReference>
<feature type="signal peptide" evidence="3">
    <location>
        <begin position="1"/>
        <end position="19"/>
    </location>
</feature>
<evidence type="ECO:0000313" key="5">
    <source>
        <dbReference type="Proteomes" id="UP000515145"/>
    </source>
</evidence>
<evidence type="ECO:0000313" key="6">
    <source>
        <dbReference type="RefSeq" id="XP_028270594.1"/>
    </source>
</evidence>
<proteinExistence type="predicted"/>
<dbReference type="FunCoup" id="A0A6P7J1M9">
    <property type="interactions" value="78"/>
</dbReference>
<dbReference type="GO" id="GO:0005615">
    <property type="term" value="C:extracellular space"/>
    <property type="evidence" value="ECO:0007669"/>
    <property type="project" value="UniProtKB-KW"/>
</dbReference>
<dbReference type="SMART" id="SM00199">
    <property type="entry name" value="SCY"/>
    <property type="match status" value="1"/>
</dbReference>
<dbReference type="AlphaFoldDB" id="A0A6P7J1M9"/>
<accession>A0A6P7J1M9</accession>
<organism evidence="5 6">
    <name type="scientific">Parambassis ranga</name>
    <name type="common">Indian glassy fish</name>
    <dbReference type="NCBI Taxonomy" id="210632"/>
    <lineage>
        <taxon>Eukaryota</taxon>
        <taxon>Metazoa</taxon>
        <taxon>Chordata</taxon>
        <taxon>Craniata</taxon>
        <taxon>Vertebrata</taxon>
        <taxon>Euteleostomi</taxon>
        <taxon>Actinopterygii</taxon>
        <taxon>Neopterygii</taxon>
        <taxon>Teleostei</taxon>
        <taxon>Neoteleostei</taxon>
        <taxon>Acanthomorphata</taxon>
        <taxon>Ovalentaria</taxon>
        <taxon>Ambassidae</taxon>
        <taxon>Parambassis</taxon>
    </lineage>
</organism>
<dbReference type="Pfam" id="PF00048">
    <property type="entry name" value="IL8"/>
    <property type="match status" value="1"/>
</dbReference>
<evidence type="ECO:0000256" key="1">
    <source>
        <dbReference type="ARBA" id="ARBA00022514"/>
    </source>
</evidence>
<dbReference type="InterPro" id="IPR001811">
    <property type="entry name" value="Chemokine_IL8-like_dom"/>
</dbReference>
<dbReference type="Gene3D" id="2.40.50.40">
    <property type="match status" value="1"/>
</dbReference>
<feature type="compositionally biased region" description="Polar residues" evidence="2">
    <location>
        <begin position="98"/>
        <end position="107"/>
    </location>
</feature>
<dbReference type="InParanoid" id="A0A6P7J1M9"/>
<feature type="region of interest" description="Disordered" evidence="2">
    <location>
        <begin position="90"/>
        <end position="116"/>
    </location>
</feature>
<name>A0A6P7J1M9_9TELE</name>
<evidence type="ECO:0000256" key="2">
    <source>
        <dbReference type="SAM" id="MobiDB-lite"/>
    </source>
</evidence>
<dbReference type="GeneID" id="114441735"/>
<evidence type="ECO:0000259" key="4">
    <source>
        <dbReference type="SMART" id="SM00199"/>
    </source>
</evidence>
<reference evidence="6" key="1">
    <citation type="submission" date="2025-08" db="UniProtKB">
        <authorList>
            <consortium name="RefSeq"/>
        </authorList>
    </citation>
    <scope>IDENTIFICATION</scope>
</reference>
<feature type="chain" id="PRO_5028006435" evidence="3">
    <location>
        <begin position="20"/>
        <end position="116"/>
    </location>
</feature>
<evidence type="ECO:0000256" key="3">
    <source>
        <dbReference type="SAM" id="SignalP"/>
    </source>
</evidence>
<dbReference type="OrthoDB" id="8894385at2759"/>
<dbReference type="GO" id="GO:0008009">
    <property type="term" value="F:chemokine activity"/>
    <property type="evidence" value="ECO:0007669"/>
    <property type="project" value="InterPro"/>
</dbReference>